<gene>
    <name evidence="1" type="ORF">SAMN02745121_04965</name>
</gene>
<organism evidence="1 2">
    <name type="scientific">Nannocystis exedens</name>
    <dbReference type="NCBI Taxonomy" id="54"/>
    <lineage>
        <taxon>Bacteria</taxon>
        <taxon>Pseudomonadati</taxon>
        <taxon>Myxococcota</taxon>
        <taxon>Polyangia</taxon>
        <taxon>Nannocystales</taxon>
        <taxon>Nannocystaceae</taxon>
        <taxon>Nannocystis</taxon>
    </lineage>
</organism>
<dbReference type="AlphaFoldDB" id="A0A1I2C646"/>
<dbReference type="RefSeq" id="WP_096329145.1">
    <property type="nucleotide sequence ID" value="NZ_FOMX01000016.1"/>
</dbReference>
<accession>A0A1I2C646</accession>
<dbReference type="Proteomes" id="UP000199400">
    <property type="component" value="Unassembled WGS sequence"/>
</dbReference>
<sequence length="198" mass="22515">MDSTRISLTDFVDFVGRPSMTGKLAKVREIKHRGPYSATCDLYRPVREAIIRTHAAAGDKWELRVHLARANASGRFDNIADAYLGWWGQRRIEWFEPGWQIGYLQGLPISVNPELGLEIDGRPHLIKLYFKEDPLPHTLSDIAARLMARVLREQTPRDAAVAVLDVRRKRLLCMNDRPDLDILLDAEVAAFTALWAQA</sequence>
<evidence type="ECO:0000313" key="2">
    <source>
        <dbReference type="Proteomes" id="UP000199400"/>
    </source>
</evidence>
<reference evidence="2" key="1">
    <citation type="submission" date="2016-10" db="EMBL/GenBank/DDBJ databases">
        <authorList>
            <person name="Varghese N."/>
            <person name="Submissions S."/>
        </authorList>
    </citation>
    <scope>NUCLEOTIDE SEQUENCE [LARGE SCALE GENOMIC DNA]</scope>
    <source>
        <strain evidence="2">ATCC 25963</strain>
    </source>
</reference>
<dbReference type="EMBL" id="FOMX01000016">
    <property type="protein sequence ID" value="SFE63100.1"/>
    <property type="molecule type" value="Genomic_DNA"/>
</dbReference>
<name>A0A1I2C646_9BACT</name>
<keyword evidence="2" id="KW-1185">Reference proteome</keyword>
<protein>
    <submittedName>
        <fullName evidence="1">Uncharacterized protein</fullName>
    </submittedName>
</protein>
<proteinExistence type="predicted"/>
<evidence type="ECO:0000313" key="1">
    <source>
        <dbReference type="EMBL" id="SFE63100.1"/>
    </source>
</evidence>
<dbReference type="OrthoDB" id="1423687at2"/>